<dbReference type="GO" id="GO:0003755">
    <property type="term" value="F:peptidyl-prolyl cis-trans isomerase activity"/>
    <property type="evidence" value="ECO:0007669"/>
    <property type="project" value="InterPro"/>
</dbReference>
<dbReference type="SUPFAM" id="SSF50891">
    <property type="entry name" value="Cyclophilin-like"/>
    <property type="match status" value="1"/>
</dbReference>
<keyword evidence="3" id="KW-1185">Reference proteome</keyword>
<dbReference type="PANTHER" id="PTHR46873:SF1">
    <property type="entry name" value="EXPRESSED PROTEIN"/>
    <property type="match status" value="1"/>
</dbReference>
<dbReference type="FunFam" id="2.40.100.10:FF:000086">
    <property type="entry name" value="Predicted protein"/>
    <property type="match status" value="1"/>
</dbReference>
<keyword evidence="1" id="KW-0472">Membrane</keyword>
<dbReference type="PANTHER" id="PTHR46873">
    <property type="entry name" value="EXPRESSED PROTEIN"/>
    <property type="match status" value="1"/>
</dbReference>
<accession>A0AB40B558</accession>
<keyword evidence="1" id="KW-0812">Transmembrane</keyword>
<proteinExistence type="predicted"/>
<protein>
    <submittedName>
        <fullName evidence="4">Uncharacterized protein LOC120258817</fullName>
    </submittedName>
</protein>
<dbReference type="AlphaFoldDB" id="A0AB40B558"/>
<evidence type="ECO:0000256" key="1">
    <source>
        <dbReference type="SAM" id="Phobius"/>
    </source>
</evidence>
<dbReference type="RefSeq" id="XP_039122184.1">
    <property type="nucleotide sequence ID" value="XM_039266250.1"/>
</dbReference>
<evidence type="ECO:0000313" key="4">
    <source>
        <dbReference type="RefSeq" id="XP_039122184.1"/>
    </source>
</evidence>
<reference evidence="4" key="1">
    <citation type="submission" date="2025-08" db="UniProtKB">
        <authorList>
            <consortium name="RefSeq"/>
        </authorList>
    </citation>
    <scope>IDENTIFICATION</scope>
</reference>
<keyword evidence="1" id="KW-1133">Transmembrane helix</keyword>
<evidence type="ECO:0000259" key="2">
    <source>
        <dbReference type="Pfam" id="PF00160"/>
    </source>
</evidence>
<feature type="transmembrane region" description="Helical" evidence="1">
    <location>
        <begin position="17"/>
        <end position="35"/>
    </location>
</feature>
<evidence type="ECO:0000313" key="3">
    <source>
        <dbReference type="Proteomes" id="UP001515500"/>
    </source>
</evidence>
<gene>
    <name evidence="4" type="primary">LOC120258817</name>
</gene>
<dbReference type="Gene3D" id="2.40.100.10">
    <property type="entry name" value="Cyclophilin-like"/>
    <property type="match status" value="1"/>
</dbReference>
<dbReference type="InterPro" id="IPR029000">
    <property type="entry name" value="Cyclophilin-like_dom_sf"/>
</dbReference>
<name>A0AB40B558_DIOCR</name>
<feature type="domain" description="PPIase cyclophilin-type" evidence="2">
    <location>
        <begin position="156"/>
        <end position="307"/>
    </location>
</feature>
<sequence>MGRKPGDLGSNGARRRLWIVLLVGFILCYLGYMALSPRSMALSSSLSAKNAEEDECCRGVDGMELWGAAVKWGTDHKVNTSKDCCLACKEMCERSDGPCLCDSWVFCGDRERCGEKFGECWLKKQKDILSPDVKQSDENGMWTSGLIFGKGEGIIGLETEYGTLHIKLLPDCAPHSMAYIVQLLGSRHCAGCQFYRAEGRGSSWDSKGNHIQDASLGPPYALIQGTLEAEGVPFKNVPIEACRSIRRGSVAWVGSGPEFFISLANHDEWHKTYTVFGSVLSDDMVIAEKIAQLPTRSDRWGNIDVSVLEKPVKLKLKRATESHGDLNLKAN</sequence>
<dbReference type="Proteomes" id="UP001515500">
    <property type="component" value="Chromosome 4"/>
</dbReference>
<dbReference type="Pfam" id="PF00160">
    <property type="entry name" value="Pro_isomerase"/>
    <property type="match status" value="1"/>
</dbReference>
<organism evidence="3 4">
    <name type="scientific">Dioscorea cayennensis subsp. rotundata</name>
    <name type="common">White Guinea yam</name>
    <name type="synonym">Dioscorea rotundata</name>
    <dbReference type="NCBI Taxonomy" id="55577"/>
    <lineage>
        <taxon>Eukaryota</taxon>
        <taxon>Viridiplantae</taxon>
        <taxon>Streptophyta</taxon>
        <taxon>Embryophyta</taxon>
        <taxon>Tracheophyta</taxon>
        <taxon>Spermatophyta</taxon>
        <taxon>Magnoliopsida</taxon>
        <taxon>Liliopsida</taxon>
        <taxon>Dioscoreales</taxon>
        <taxon>Dioscoreaceae</taxon>
        <taxon>Dioscorea</taxon>
    </lineage>
</organism>
<dbReference type="InterPro" id="IPR002130">
    <property type="entry name" value="Cyclophilin-type_PPIase_dom"/>
</dbReference>
<dbReference type="GeneID" id="120258817"/>